<evidence type="ECO:0000313" key="3">
    <source>
        <dbReference type="Proteomes" id="UP001206895"/>
    </source>
</evidence>
<name>A0ABT1HJI8_9NOCA</name>
<dbReference type="EMBL" id="JAMTCJ010000004">
    <property type="protein sequence ID" value="MCP2178091.1"/>
    <property type="molecule type" value="Genomic_DNA"/>
</dbReference>
<dbReference type="PANTHER" id="PTHR34846:SF11">
    <property type="entry name" value="4-CARBOXYMUCONOLACTONE DECARBOXYLASE FAMILY PROTEIN (AFU_ORTHOLOGUE AFUA_6G11590)"/>
    <property type="match status" value="1"/>
</dbReference>
<reference evidence="2 3" key="1">
    <citation type="submission" date="2022-06" db="EMBL/GenBank/DDBJ databases">
        <title>Genomic Encyclopedia of Archaeal and Bacterial Type Strains, Phase II (KMG-II): from individual species to whole genera.</title>
        <authorList>
            <person name="Goeker M."/>
        </authorList>
    </citation>
    <scope>NUCLEOTIDE SEQUENCE [LARGE SCALE GENOMIC DNA]</scope>
    <source>
        <strain evidence="2 3">DSM 44693</strain>
    </source>
</reference>
<dbReference type="Gene3D" id="1.20.1290.10">
    <property type="entry name" value="AhpD-like"/>
    <property type="match status" value="1"/>
</dbReference>
<evidence type="ECO:0000313" key="2">
    <source>
        <dbReference type="EMBL" id="MCP2178091.1"/>
    </source>
</evidence>
<dbReference type="Proteomes" id="UP001206895">
    <property type="component" value="Unassembled WGS sequence"/>
</dbReference>
<dbReference type="RefSeq" id="WP_253663048.1">
    <property type="nucleotide sequence ID" value="NZ_BAAAJQ010000003.1"/>
</dbReference>
<dbReference type="SUPFAM" id="SSF69118">
    <property type="entry name" value="AhpD-like"/>
    <property type="match status" value="1"/>
</dbReference>
<organism evidence="2 3">
    <name type="scientific">Williamsia maris</name>
    <dbReference type="NCBI Taxonomy" id="72806"/>
    <lineage>
        <taxon>Bacteria</taxon>
        <taxon>Bacillati</taxon>
        <taxon>Actinomycetota</taxon>
        <taxon>Actinomycetes</taxon>
        <taxon>Mycobacteriales</taxon>
        <taxon>Nocardiaceae</taxon>
        <taxon>Williamsia</taxon>
    </lineage>
</organism>
<accession>A0ABT1HJI8</accession>
<protein>
    <submittedName>
        <fullName evidence="2">Carboxymuconolactone decarboxylase family protein</fullName>
    </submittedName>
</protein>
<keyword evidence="3" id="KW-1185">Reference proteome</keyword>
<comment type="caution">
    <text evidence="2">The sequence shown here is derived from an EMBL/GenBank/DDBJ whole genome shotgun (WGS) entry which is preliminary data.</text>
</comment>
<gene>
    <name evidence="2" type="ORF">LX13_003932</name>
</gene>
<evidence type="ECO:0000259" key="1">
    <source>
        <dbReference type="Pfam" id="PF02627"/>
    </source>
</evidence>
<feature type="domain" description="Carboxymuconolactone decarboxylase-like" evidence="1">
    <location>
        <begin position="42"/>
        <end position="98"/>
    </location>
</feature>
<dbReference type="PANTHER" id="PTHR34846">
    <property type="entry name" value="4-CARBOXYMUCONOLACTONE DECARBOXYLASE FAMILY PROTEIN (AFU_ORTHOLOGUE AFUA_6G11590)"/>
    <property type="match status" value="1"/>
</dbReference>
<dbReference type="Pfam" id="PF02627">
    <property type="entry name" value="CMD"/>
    <property type="match status" value="1"/>
</dbReference>
<dbReference type="InterPro" id="IPR003779">
    <property type="entry name" value="CMD-like"/>
</dbReference>
<proteinExistence type="predicted"/>
<sequence>MARLEYMDPLDVDGLAEIGHSERRHPFPSNLSRLLSYSPGAGRRLVSLGGWLRFSSSLDPRLRELALIQVGYITRTVYEYTHHIEIGLSVGVTPADITGLQSATAGHASGLDPAAATVLSAVRSLTTDAEIPDDLFGELRTHLSDEHVVDLLMNIGLYNGIVRLLRALAIDLEPEYDKYLIRFPLPAEPEATSDHQETT</sequence>
<dbReference type="InterPro" id="IPR029032">
    <property type="entry name" value="AhpD-like"/>
</dbReference>